<dbReference type="EMBL" id="JPOS01000003">
    <property type="protein sequence ID" value="KGE89665.1"/>
    <property type="molecule type" value="Genomic_DNA"/>
</dbReference>
<dbReference type="AlphaFoldDB" id="A0A098SBZ7"/>
<dbReference type="InterPro" id="IPR025515">
    <property type="entry name" value="DUF4403"/>
</dbReference>
<dbReference type="Proteomes" id="UP000029736">
    <property type="component" value="Unassembled WGS sequence"/>
</dbReference>
<keyword evidence="2" id="KW-1185">Reference proteome</keyword>
<name>A0A098SBZ7_9BACT</name>
<reference evidence="1 2" key="1">
    <citation type="journal article" date="2014" name="Int. J. Syst. Evol. Microbiol.">
        <title>Phaeodactylibacter xiamenensis gen. nov., sp. nov., a member of the family Saprospiraceae isolated from the marine alga Phaeodactylum tricornutum.</title>
        <authorList>
            <person name="Chen Z.Jr."/>
            <person name="Lei X."/>
            <person name="Lai Q."/>
            <person name="Li Y."/>
            <person name="Zhang B."/>
            <person name="Zhang J."/>
            <person name="Zhang H."/>
            <person name="Yang L."/>
            <person name="Zheng W."/>
            <person name="Tian Y."/>
            <person name="Yu Z."/>
            <person name="Xu H.Jr."/>
            <person name="Zheng T."/>
        </authorList>
    </citation>
    <scope>NUCLEOTIDE SEQUENCE [LARGE SCALE GENOMIC DNA]</scope>
    <source>
        <strain evidence="1 2">KD52</strain>
    </source>
</reference>
<protein>
    <recommendedName>
        <fullName evidence="3">DUF4403 domain-containing protein</fullName>
    </recommendedName>
</protein>
<proteinExistence type="predicted"/>
<sequence length="427" mass="48551">MEEYEELYRDQVSIINIPVDVPVRDLEAVLNKQLSGILYEDNNLRDGDKMMVRAVKQDDILLGLDSQAITYRIPLDLWIKYDLGISTVEANGQISLDFKTGFGVNTDWSIFTTTTLEGHQWQQKPRVKMGFVDLPVGFIADIVLRNSTRQISKAIDDLVREQFDLRKTVEEAWREMFQPALVSEEYNTWLTVNPQYIGMSPVSTERGRIATTIYVEGKPSVKIGERPDPKYIQPLPPLRISPVEAEDFTLHINAEISYDEAERLAKTQLVGETFSYGRRSVTIQDLEFFGKGSNIVVNTTLSGTYNGSIYLVGRPVFNPKKNTIDIEDLEYTLDTKNYLFRSAGWLMKSTIKNKIAENLNFLLDYNMKDMQAQFQEQLQDYELATGVVLNGNLEALDLRNAYLTVDGMVVDLALTGNVNVRVKGLNK</sequence>
<evidence type="ECO:0008006" key="3">
    <source>
        <dbReference type="Google" id="ProtNLM"/>
    </source>
</evidence>
<dbReference type="STRING" id="1524460.IX84_01110"/>
<gene>
    <name evidence="1" type="ORF">IX84_01110</name>
</gene>
<dbReference type="Pfam" id="PF14356">
    <property type="entry name" value="DUF4403"/>
    <property type="match status" value="1"/>
</dbReference>
<evidence type="ECO:0000313" key="1">
    <source>
        <dbReference type="EMBL" id="KGE89665.1"/>
    </source>
</evidence>
<evidence type="ECO:0000313" key="2">
    <source>
        <dbReference type="Proteomes" id="UP000029736"/>
    </source>
</evidence>
<comment type="caution">
    <text evidence="1">The sequence shown here is derived from an EMBL/GenBank/DDBJ whole genome shotgun (WGS) entry which is preliminary data.</text>
</comment>
<accession>A0A098SBZ7</accession>
<organism evidence="1 2">
    <name type="scientific">Phaeodactylibacter xiamenensis</name>
    <dbReference type="NCBI Taxonomy" id="1524460"/>
    <lineage>
        <taxon>Bacteria</taxon>
        <taxon>Pseudomonadati</taxon>
        <taxon>Bacteroidota</taxon>
        <taxon>Saprospiria</taxon>
        <taxon>Saprospirales</taxon>
        <taxon>Haliscomenobacteraceae</taxon>
        <taxon>Phaeodactylibacter</taxon>
    </lineage>
</organism>